<dbReference type="STRING" id="1276538.A0A1X7RVI6"/>
<reference evidence="2 3" key="1">
    <citation type="submission" date="2016-06" db="EMBL/GenBank/DDBJ databases">
        <authorList>
            <person name="Kjaerup R.B."/>
            <person name="Dalgaard T.S."/>
            <person name="Juul-Madsen H.R."/>
        </authorList>
    </citation>
    <scope>NUCLEOTIDE SEQUENCE [LARGE SCALE GENOMIC DNA]</scope>
</reference>
<protein>
    <recommendedName>
        <fullName evidence="4">Apple domain-containing protein</fullName>
    </recommendedName>
</protein>
<proteinExistence type="predicted"/>
<dbReference type="Proteomes" id="UP000215127">
    <property type="component" value="Chromosome 6"/>
</dbReference>
<feature type="region of interest" description="Disordered" evidence="1">
    <location>
        <begin position="1"/>
        <end position="39"/>
    </location>
</feature>
<evidence type="ECO:0000313" key="2">
    <source>
        <dbReference type="EMBL" id="SMQ51438.1"/>
    </source>
</evidence>
<evidence type="ECO:0000256" key="1">
    <source>
        <dbReference type="SAM" id="MobiDB-lite"/>
    </source>
</evidence>
<evidence type="ECO:0000313" key="3">
    <source>
        <dbReference type="Proteomes" id="UP000215127"/>
    </source>
</evidence>
<feature type="compositionally biased region" description="Low complexity" evidence="1">
    <location>
        <begin position="1"/>
        <end position="33"/>
    </location>
</feature>
<keyword evidence="3" id="KW-1185">Reference proteome</keyword>
<dbReference type="EMBL" id="LT853697">
    <property type="protein sequence ID" value="SMQ51438.1"/>
    <property type="molecule type" value="Genomic_DNA"/>
</dbReference>
<dbReference type="AlphaFoldDB" id="A0A1X7RVI6"/>
<organism evidence="2 3">
    <name type="scientific">Zymoseptoria tritici (strain ST99CH_3D7)</name>
    <dbReference type="NCBI Taxonomy" id="1276538"/>
    <lineage>
        <taxon>Eukaryota</taxon>
        <taxon>Fungi</taxon>
        <taxon>Dikarya</taxon>
        <taxon>Ascomycota</taxon>
        <taxon>Pezizomycotina</taxon>
        <taxon>Dothideomycetes</taxon>
        <taxon>Dothideomycetidae</taxon>
        <taxon>Mycosphaerellales</taxon>
        <taxon>Mycosphaerellaceae</taxon>
        <taxon>Zymoseptoria</taxon>
    </lineage>
</organism>
<evidence type="ECO:0008006" key="4">
    <source>
        <dbReference type="Google" id="ProtNLM"/>
    </source>
</evidence>
<sequence>MSTPSTTASTTTPSTTPSTATSTATTTTSSSAPEPAQTICTSNKNNRAIIIKDYKIGSTRSSDFFINNISSAAQCAEYADLSDGPGAVFDYDASSRYCRVYSSSQASDTNQIPGTGYFYGKIGSSCTPTTDCRVQCEQGESCSGNACTCPTQPDKVYNTLNDCGSCGNKCTDGQTCSNSVCITPAPACSANQLQCGNTCCGRGEACDGGSCSCPSVANNPIIPDYSDDDTNCGFCGNQCPDQQNCFRGSCAQCNPRGRGCYNDPGSCCPGSYCETMFYSCQYIQ</sequence>
<accession>A0A1X7RVI6</accession>
<gene>
    <name evidence="2" type="ORF">ZT3D7_G6591</name>
</gene>
<name>A0A1X7RVI6_ZYMT9</name>